<name>A0A8H6DYW0_COCSA</name>
<dbReference type="EMBL" id="WNKQ01000002">
    <property type="protein sequence ID" value="KAF5853471.1"/>
    <property type="molecule type" value="Genomic_DNA"/>
</dbReference>
<organism evidence="1 2">
    <name type="scientific">Cochliobolus sativus</name>
    <name type="common">Common root rot and spot blotch fungus</name>
    <name type="synonym">Bipolaris sorokiniana</name>
    <dbReference type="NCBI Taxonomy" id="45130"/>
    <lineage>
        <taxon>Eukaryota</taxon>
        <taxon>Fungi</taxon>
        <taxon>Dikarya</taxon>
        <taxon>Ascomycota</taxon>
        <taxon>Pezizomycotina</taxon>
        <taxon>Dothideomycetes</taxon>
        <taxon>Pleosporomycetidae</taxon>
        <taxon>Pleosporales</taxon>
        <taxon>Pleosporineae</taxon>
        <taxon>Pleosporaceae</taxon>
        <taxon>Bipolaris</taxon>
    </lineage>
</organism>
<gene>
    <name evidence="1" type="ORF">GGP41_001993</name>
</gene>
<evidence type="ECO:0000313" key="2">
    <source>
        <dbReference type="Proteomes" id="UP000624244"/>
    </source>
</evidence>
<accession>A0A8H6DYW0</accession>
<evidence type="ECO:0000313" key="1">
    <source>
        <dbReference type="EMBL" id="KAF5853471.1"/>
    </source>
</evidence>
<sequence length="64" mass="6719">MTGGGSRFLVNSEGSVGTSRYVGHLCVTFSGNACNDESVGVLLQSPCFHMNRTSYTEITITSAA</sequence>
<proteinExistence type="predicted"/>
<dbReference type="AlphaFoldDB" id="A0A8H6DYW0"/>
<dbReference type="Proteomes" id="UP000624244">
    <property type="component" value="Unassembled WGS sequence"/>
</dbReference>
<reference evidence="1" key="1">
    <citation type="submission" date="2019-11" db="EMBL/GenBank/DDBJ databases">
        <title>Bipolaris sorokiniana Genome sequencing.</title>
        <authorList>
            <person name="Wang H."/>
        </authorList>
    </citation>
    <scope>NUCLEOTIDE SEQUENCE</scope>
</reference>
<protein>
    <submittedName>
        <fullName evidence="1">Uncharacterized protein</fullName>
    </submittedName>
</protein>
<comment type="caution">
    <text evidence="1">The sequence shown here is derived from an EMBL/GenBank/DDBJ whole genome shotgun (WGS) entry which is preliminary data.</text>
</comment>